<accession>A0A099KF61</accession>
<proteinExistence type="predicted"/>
<evidence type="ECO:0000313" key="2">
    <source>
        <dbReference type="EMBL" id="KGJ88996.1"/>
    </source>
</evidence>
<feature type="domain" description="Thoeris protein ThsB TIR-like" evidence="1">
    <location>
        <begin position="7"/>
        <end position="103"/>
    </location>
</feature>
<dbReference type="Proteomes" id="UP000029868">
    <property type="component" value="Unassembled WGS sequence"/>
</dbReference>
<dbReference type="Gene3D" id="3.40.50.11200">
    <property type="match status" value="1"/>
</dbReference>
<protein>
    <recommendedName>
        <fullName evidence="1">Thoeris protein ThsB TIR-like domain-containing protein</fullName>
    </recommendedName>
</protein>
<dbReference type="RefSeq" id="WP_033083917.1">
    <property type="nucleotide sequence ID" value="NZ_JQEC01000057.1"/>
</dbReference>
<name>A0A099KF61_COLPS</name>
<evidence type="ECO:0000313" key="3">
    <source>
        <dbReference type="Proteomes" id="UP000029868"/>
    </source>
</evidence>
<dbReference type="Pfam" id="PF08937">
    <property type="entry name" value="ThsB_TIR"/>
    <property type="match status" value="1"/>
</dbReference>
<comment type="caution">
    <text evidence="2">The sequence shown here is derived from an EMBL/GenBank/DDBJ whole genome shotgun (WGS) entry which is preliminary data.</text>
</comment>
<dbReference type="OrthoDB" id="2218415at2"/>
<dbReference type="InterPro" id="IPR015032">
    <property type="entry name" value="ThsB__TIR-like_domain"/>
</dbReference>
<sequence>MELSNAFVGFSSTDIDDYRLMQAWRTNNKIDLDFNDCQLNDALNSEDEEFIKAKCRERINMADKYVMLIGKDTKSKHKYVQWEAEVAIEKGCTIICVNLDGSREMVRATCPAVIRDMGAIFVAFSPKIVAHAIESYNMHDNYGNYYFKDELYEELGY</sequence>
<dbReference type="AlphaFoldDB" id="A0A099KF61"/>
<dbReference type="EMBL" id="JQEC01000057">
    <property type="protein sequence ID" value="KGJ88996.1"/>
    <property type="molecule type" value="Genomic_DNA"/>
</dbReference>
<dbReference type="PATRIC" id="fig|28229.3.peg.3963"/>
<evidence type="ECO:0000259" key="1">
    <source>
        <dbReference type="Pfam" id="PF08937"/>
    </source>
</evidence>
<gene>
    <name evidence="2" type="ORF">GAB14E_3992</name>
</gene>
<reference evidence="2 3" key="1">
    <citation type="submission" date="2014-08" db="EMBL/GenBank/DDBJ databases">
        <title>Genomic and Phenotypic Diversity of Colwellia psychrerythraea strains from Disparate Marine Basins.</title>
        <authorList>
            <person name="Techtmann S.M."/>
            <person name="Stelling S.C."/>
            <person name="Utturkar S.M."/>
            <person name="Alshibli N."/>
            <person name="Harris A."/>
            <person name="Brown S.D."/>
            <person name="Hazen T.C."/>
        </authorList>
    </citation>
    <scope>NUCLEOTIDE SEQUENCE [LARGE SCALE GENOMIC DNA]</scope>
    <source>
        <strain evidence="2 3">GAB14E</strain>
    </source>
</reference>
<organism evidence="2 3">
    <name type="scientific">Colwellia psychrerythraea</name>
    <name type="common">Vibrio psychroerythus</name>
    <dbReference type="NCBI Taxonomy" id="28229"/>
    <lineage>
        <taxon>Bacteria</taxon>
        <taxon>Pseudomonadati</taxon>
        <taxon>Pseudomonadota</taxon>
        <taxon>Gammaproteobacteria</taxon>
        <taxon>Alteromonadales</taxon>
        <taxon>Colwelliaceae</taxon>
        <taxon>Colwellia</taxon>
    </lineage>
</organism>